<dbReference type="InterPro" id="IPR036188">
    <property type="entry name" value="FAD/NAD-bd_sf"/>
</dbReference>
<dbReference type="Pfam" id="PF07992">
    <property type="entry name" value="Pyr_redox_2"/>
    <property type="match status" value="1"/>
</dbReference>
<accession>A0A1Q2MF07</accession>
<keyword evidence="3" id="KW-0479">Metal-binding</keyword>
<dbReference type="PRINTS" id="PR00419">
    <property type="entry name" value="ADXRDTASE"/>
</dbReference>
<protein>
    <submittedName>
        <fullName evidence="7">NADP-reducing hydrogenase subunit HndC</fullName>
        <ecNumber evidence="7">1.12.1.3</ecNumber>
    </submittedName>
</protein>
<dbReference type="InterPro" id="IPR037225">
    <property type="entry name" value="Nuo51_FMN-bd_sf"/>
</dbReference>
<dbReference type="RefSeq" id="WP_146683476.1">
    <property type="nucleotide sequence ID" value="NZ_CP019646.1"/>
</dbReference>
<dbReference type="Pfam" id="PF01512">
    <property type="entry name" value="Complex1_51K"/>
    <property type="match status" value="1"/>
</dbReference>
<evidence type="ECO:0000256" key="3">
    <source>
        <dbReference type="ARBA" id="ARBA00022723"/>
    </source>
</evidence>
<evidence type="ECO:0000256" key="1">
    <source>
        <dbReference type="ARBA" id="ARBA00007523"/>
    </source>
</evidence>
<dbReference type="SUPFAM" id="SSF52833">
    <property type="entry name" value="Thioredoxin-like"/>
    <property type="match status" value="1"/>
</dbReference>
<dbReference type="STRING" id="1851148.SMSP2_01656"/>
<dbReference type="Pfam" id="PF01257">
    <property type="entry name" value="2Fe-2S_thioredx"/>
    <property type="match status" value="1"/>
</dbReference>
<dbReference type="InterPro" id="IPR019575">
    <property type="entry name" value="Nuop51_4Fe4S-bd"/>
</dbReference>
<evidence type="ECO:0000259" key="6">
    <source>
        <dbReference type="SMART" id="SM00928"/>
    </source>
</evidence>
<reference evidence="8" key="1">
    <citation type="submission" date="2017-02" db="EMBL/GenBank/DDBJ databases">
        <title>Comparative genomics and description of representatives of a novel lineage of planctomycetes thriving in anoxic sediments.</title>
        <authorList>
            <person name="Spring S."/>
            <person name="Bunk B."/>
            <person name="Sproer C."/>
        </authorList>
    </citation>
    <scope>NUCLEOTIDE SEQUENCE [LARGE SCALE GENOMIC DNA]</scope>
    <source>
        <strain evidence="8">SM-Chi-D1</strain>
    </source>
</reference>
<dbReference type="PROSITE" id="PS00645">
    <property type="entry name" value="COMPLEX1_51K_2"/>
    <property type="match status" value="1"/>
</dbReference>
<keyword evidence="7" id="KW-0560">Oxidoreductase</keyword>
<dbReference type="InterPro" id="IPR011538">
    <property type="entry name" value="Nuo51_FMN-bd"/>
</dbReference>
<evidence type="ECO:0000313" key="8">
    <source>
        <dbReference type="Proteomes" id="UP000188181"/>
    </source>
</evidence>
<dbReference type="NCBIfam" id="NF010120">
    <property type="entry name" value="PRK13596.1"/>
    <property type="match status" value="1"/>
</dbReference>
<evidence type="ECO:0000256" key="4">
    <source>
        <dbReference type="ARBA" id="ARBA00023004"/>
    </source>
</evidence>
<keyword evidence="5" id="KW-0411">Iron-sulfur</keyword>
<sequence>MSDTKKLQTVEEFKALKDKLKKQTAREDSLDKVLICTGGGCIASGALKIRDALKEELQAQGLADKVAVIETGCMGPCAGGPVMVIAKDKTFYVHVQQEDIPVIVEQHIKDGRPVERLCWKDDKTGVPVPVQMDIDFFKKQTKIVLRNCGLIQPTSIEDYIARDGFAAITKVLSDMSQDQVLEEMKIANIRGRGGAGFPTWMKWNFTRKSPGDQKYILCNADEGDPGAFMDRSILEGDPFSLIEGMTIGAYTIGASQGYVYVRAEYPLAIERLEAAIKSAYEMGMLGKDILGTGFSFDLDIRMGSGAFVCGEETALIASIEGKRGEPRVRPPFPAVKGLWGKPTTLNNVETYANVAAILFNGGEWFASYGTDKSKGTKVFALAGAITNAGLVEVPVGTTLGDLIYDIGGGIPNGKAFKAAQIGGPSGGCIPKQHLNVPLDYESLNELGAIMGSGGLVVMDDDTCMVDVARFFLEFVQEESCGKCVPCRVGTKRMLEILEKICAGKGEMSDIDKLEQLGEHIQQSSLCGLGQTAPNPVLSTLRHFRHEYEMHIKQKICEAGVCAGLVLAPCRSACPANVNIPGFVSLTAEKRYAEAIALHRNRNPFTAVCARVCFHSCETKCRRASMDEPVSIKGIKRFMSDQEITAQLPEIRENAENAKRKIAVVGAGPAGLSCAYFLARLGYRPTVFEAEPRPGGMLVQTIPEYRLPREVLAREVRIIEGIGVDVLTNQKLGRDFTLEDLKSQGYDAVFLGIGEPQGLIPNLKGSDTEGVCEAIDFLREYNLRGSAKVEKNIIVIGGGNSAIDAARTAVRLGAQVTVVYRRTEAEMPAYDEEIEEAKQEGVVIETLTSPTEILSRNGKVCGLKCSKMVLGQYDSSGRKRPVESGEEVVYNTDQIIFAVGQTMDAKSIFGNLEEPAESNQYEYKVILGKGDEAQELIMYGKNRIKTDKINGQTSVPWIFSGGDVVTGPASIVEAVGAGEKAATGIDEYLTGEKHAFWRKEVAVDTAFDPDAEPVPYARKKMALLPVERRRSSFAEVEQCWIEGEAIRQAQRCLRCDYGKYCTTE</sequence>
<proteinExistence type="inferred from homology"/>
<dbReference type="EC" id="1.12.1.3" evidence="7"/>
<keyword evidence="8" id="KW-1185">Reference proteome</keyword>
<dbReference type="Gene3D" id="3.50.50.60">
    <property type="entry name" value="FAD/NAD(P)-binding domain"/>
    <property type="match status" value="2"/>
</dbReference>
<dbReference type="SUPFAM" id="SSF142984">
    <property type="entry name" value="Nqo1 middle domain-like"/>
    <property type="match status" value="1"/>
</dbReference>
<evidence type="ECO:0000256" key="5">
    <source>
        <dbReference type="ARBA" id="ARBA00023014"/>
    </source>
</evidence>
<organism evidence="7 8">
    <name type="scientific">Limihaloglobus sulfuriphilus</name>
    <dbReference type="NCBI Taxonomy" id="1851148"/>
    <lineage>
        <taxon>Bacteria</taxon>
        <taxon>Pseudomonadati</taxon>
        <taxon>Planctomycetota</taxon>
        <taxon>Phycisphaerae</taxon>
        <taxon>Sedimentisphaerales</taxon>
        <taxon>Sedimentisphaeraceae</taxon>
        <taxon>Limihaloglobus</taxon>
    </lineage>
</organism>
<dbReference type="SUPFAM" id="SSF51971">
    <property type="entry name" value="Nucleotide-binding domain"/>
    <property type="match status" value="1"/>
</dbReference>
<feature type="domain" description="NADH-ubiquinone oxidoreductase 51kDa subunit iron-sulphur binding" evidence="6">
    <location>
        <begin position="465"/>
        <end position="510"/>
    </location>
</feature>
<evidence type="ECO:0000313" key="7">
    <source>
        <dbReference type="EMBL" id="AQQ71285.1"/>
    </source>
</evidence>
<dbReference type="Gene3D" id="3.40.30.10">
    <property type="entry name" value="Glutaredoxin"/>
    <property type="match status" value="1"/>
</dbReference>
<dbReference type="InterPro" id="IPR001949">
    <property type="entry name" value="NADH-UbQ_OxRdtase_51kDa_CS"/>
</dbReference>
<dbReference type="InterPro" id="IPR037207">
    <property type="entry name" value="Nuop51_4Fe4S-bd_sf"/>
</dbReference>
<keyword evidence="4" id="KW-0408">Iron</keyword>
<dbReference type="PANTHER" id="PTHR43578:SF3">
    <property type="entry name" value="NADH-QUINONE OXIDOREDUCTASE SUBUNIT F"/>
    <property type="match status" value="1"/>
</dbReference>
<name>A0A1Q2MF07_9BACT</name>
<dbReference type="Pfam" id="PF10531">
    <property type="entry name" value="SLBB"/>
    <property type="match status" value="1"/>
</dbReference>
<dbReference type="GO" id="GO:0010181">
    <property type="term" value="F:FMN binding"/>
    <property type="evidence" value="ECO:0007669"/>
    <property type="project" value="InterPro"/>
</dbReference>
<dbReference type="Gene3D" id="6.10.250.1450">
    <property type="match status" value="1"/>
</dbReference>
<dbReference type="GO" id="GO:0008137">
    <property type="term" value="F:NADH dehydrogenase (ubiquinone) activity"/>
    <property type="evidence" value="ECO:0007669"/>
    <property type="project" value="InterPro"/>
</dbReference>
<dbReference type="KEGG" id="pbas:SMSP2_01656"/>
<keyword evidence="2" id="KW-0004">4Fe-4S</keyword>
<dbReference type="CDD" id="cd02980">
    <property type="entry name" value="TRX_Fd_family"/>
    <property type="match status" value="1"/>
</dbReference>
<dbReference type="Proteomes" id="UP000188181">
    <property type="component" value="Chromosome"/>
</dbReference>
<dbReference type="SUPFAM" id="SSF140490">
    <property type="entry name" value="Nqo1C-terminal domain-like"/>
    <property type="match status" value="1"/>
</dbReference>
<dbReference type="InterPro" id="IPR036249">
    <property type="entry name" value="Thioredoxin-like_sf"/>
</dbReference>
<dbReference type="SMART" id="SM00928">
    <property type="entry name" value="NADH_4Fe-4S"/>
    <property type="match status" value="1"/>
</dbReference>
<dbReference type="OrthoDB" id="9778740at2"/>
<dbReference type="GO" id="GO:0050583">
    <property type="term" value="F:hydrogen dehydrogenase (NADP+) activity"/>
    <property type="evidence" value="ECO:0007669"/>
    <property type="project" value="UniProtKB-EC"/>
</dbReference>
<dbReference type="Pfam" id="PF10589">
    <property type="entry name" value="NADH_4Fe-4S"/>
    <property type="match status" value="1"/>
</dbReference>
<dbReference type="EMBL" id="CP019646">
    <property type="protein sequence ID" value="AQQ71285.1"/>
    <property type="molecule type" value="Genomic_DNA"/>
</dbReference>
<gene>
    <name evidence="7" type="primary">hndC_3</name>
    <name evidence="7" type="ORF">SMSP2_01656</name>
</gene>
<dbReference type="InterPro" id="IPR023753">
    <property type="entry name" value="FAD/NAD-binding_dom"/>
</dbReference>
<comment type="similarity">
    <text evidence="1">Belongs to the complex I 51 kDa subunit family.</text>
</comment>
<dbReference type="FunFam" id="1.20.1440.230:FF:000001">
    <property type="entry name" value="Mitochondrial NADH dehydrogenase flavoprotein 1"/>
    <property type="match status" value="1"/>
</dbReference>
<dbReference type="GO" id="GO:0046872">
    <property type="term" value="F:metal ion binding"/>
    <property type="evidence" value="ECO:0007669"/>
    <property type="project" value="UniProtKB-KW"/>
</dbReference>
<evidence type="ECO:0000256" key="2">
    <source>
        <dbReference type="ARBA" id="ARBA00022485"/>
    </source>
</evidence>
<dbReference type="SUPFAM" id="SSF46548">
    <property type="entry name" value="alpha-helical ferredoxin"/>
    <property type="match status" value="1"/>
</dbReference>
<dbReference type="Gene3D" id="3.40.50.11540">
    <property type="entry name" value="NADH-ubiquinone oxidoreductase 51kDa subunit"/>
    <property type="match status" value="1"/>
</dbReference>
<dbReference type="InterPro" id="IPR019554">
    <property type="entry name" value="Soluble_ligand-bd"/>
</dbReference>
<dbReference type="Gene3D" id="1.20.1440.230">
    <property type="entry name" value="NADH-ubiquinone oxidoreductase 51kDa subunit, iron-sulphur binding domain"/>
    <property type="match status" value="1"/>
</dbReference>
<dbReference type="SUPFAM" id="SSF142019">
    <property type="entry name" value="Nqo1 FMN-binding domain-like"/>
    <property type="match status" value="1"/>
</dbReference>
<dbReference type="PANTHER" id="PTHR43578">
    <property type="entry name" value="NADH-QUINONE OXIDOREDUCTASE SUBUNIT F"/>
    <property type="match status" value="1"/>
</dbReference>
<dbReference type="FunFam" id="3.40.50.11540:FF:000001">
    <property type="entry name" value="NADH dehydrogenase [ubiquinone] flavoprotein 1, mitochondrial"/>
    <property type="match status" value="1"/>
</dbReference>
<dbReference type="AlphaFoldDB" id="A0A1Q2MF07"/>
<dbReference type="GO" id="GO:0051539">
    <property type="term" value="F:4 iron, 4 sulfur cluster binding"/>
    <property type="evidence" value="ECO:0007669"/>
    <property type="project" value="UniProtKB-KW"/>
</dbReference>
<dbReference type="Gene3D" id="3.10.20.600">
    <property type="match status" value="1"/>
</dbReference>